<evidence type="ECO:0000256" key="1">
    <source>
        <dbReference type="ARBA" id="ARBA00004496"/>
    </source>
</evidence>
<dbReference type="Pfam" id="PF26010">
    <property type="entry name" value="DUF8003"/>
    <property type="match status" value="1"/>
</dbReference>
<evidence type="ECO:0000256" key="2">
    <source>
        <dbReference type="ARBA" id="ARBA00022490"/>
    </source>
</evidence>
<name>A0A8T1X1G5_9STRA</name>
<evidence type="ECO:0000256" key="4">
    <source>
        <dbReference type="SAM" id="Phobius"/>
    </source>
</evidence>
<feature type="region of interest" description="Disordered" evidence="3">
    <location>
        <begin position="1359"/>
        <end position="1378"/>
    </location>
</feature>
<evidence type="ECO:0000256" key="3">
    <source>
        <dbReference type="SAM" id="MobiDB-lite"/>
    </source>
</evidence>
<feature type="chain" id="PRO_5035892920" description="DUF8003 domain-containing protein" evidence="5">
    <location>
        <begin position="38"/>
        <end position="1655"/>
    </location>
</feature>
<feature type="signal peptide" evidence="5">
    <location>
        <begin position="1"/>
        <end position="37"/>
    </location>
</feature>
<keyword evidence="4" id="KW-0812">Transmembrane</keyword>
<keyword evidence="4" id="KW-1133">Transmembrane helix</keyword>
<feature type="region of interest" description="Disordered" evidence="3">
    <location>
        <begin position="1614"/>
        <end position="1655"/>
    </location>
</feature>
<keyword evidence="5" id="KW-0732">Signal</keyword>
<dbReference type="OrthoDB" id="122018at2759"/>
<proteinExistence type="predicted"/>
<feature type="transmembrane region" description="Helical" evidence="4">
    <location>
        <begin position="1458"/>
        <end position="1484"/>
    </location>
</feature>
<feature type="compositionally biased region" description="Gly residues" evidence="3">
    <location>
        <begin position="1363"/>
        <end position="1373"/>
    </location>
</feature>
<keyword evidence="8" id="KW-1185">Reference proteome</keyword>
<dbReference type="Proteomes" id="UP000693981">
    <property type="component" value="Unassembled WGS sequence"/>
</dbReference>
<feature type="domain" description="DUF8003" evidence="6">
    <location>
        <begin position="1065"/>
        <end position="1130"/>
    </location>
</feature>
<dbReference type="PANTHER" id="PTHR43109">
    <property type="entry name" value="NUCLEOSIDE DIPHOSPHATE KINASE 7"/>
    <property type="match status" value="1"/>
</dbReference>
<sequence length="1655" mass="172882">MPSWALGCMECGPWRLKAAALCQLLLVAATLVSIAHARPVEVEGETLQQAELQPHCVDFLQYCTWNTSTSSCEFRTSTTFVCGPRAVSQGLGSAATEPLNGSTVTPSFDSVGATSVAGLTCQWDVAGDLRVAPDVEVAVEGDDCLVHIGAGQMVLLGAKSSLKASSLSIEAAFVHLEEQAQISASYSGAFRGGLGLYTGTDVFGASHGGGGGQRLIANMTMLTEQTTRGFFDVRGRTVDPTRVQNKEELLRDSSEGWQLATLWRKEKTLLADPVVMAALSGASEDPSAMIAPFLLGSGSRVISGTGQALSVDGGGRIQIKASKDVVLMDGACVRANGGSAIDGLSGGSGGSVFISSSALLVAGSVQAKGGDAYCADTAGDRGITHCFPAGGGGRVQITYVSSQLDPDAIDATGGSLAASRFKELLTKSDRFHRVQVTALAGAAGTYYQVVEHSDGAHEAQLFVDNNMQRLWPNGERNNKNGGLIGAGDLDEIIGGAVTSLYVRDDELGSIGLLTIADGAVVASSGLLFAQGDLKVLNGSYLLDSLLVGMPQQLPDTIKAHTGNKPPILRIRVRDMVVSTDSQMILPTSALQLSARSLSMDATAALDFTWSVQIITSQNIHLDANISCVLTPIIASTAVNTTTTTSTASTSMSTELFGSKMMALISGGDVFLGGVIAVGALSVSSEFSITVEGELEALNAPSIKSTFRSCKEQQWLSLHSRIDNVKKMDHGDPDAGATVPSIPSALPKVNNYTIVLHARGSIYIGESTETKNRLEGELEDGEELPSLPIGHVSGGAVLLCATDAVEISVGSIVSSDGKGELANQGPGMGSCAASIGGGAGYGGRGADSSVVTHTGDYAAGGLPYGTRSGTGMLGSGGGCVDGGNGGGIVMLGASGLILNGQIHCNGDGGANGAGGGSGGFLGLSVAQYLRGHGHISAVGGGSECTDAVLSSFASKTNWLLPFFADDIQNEAADEHAEAQTPMSSKVVPRLCGGGGGGGRLQLTGCELSTFDKCTRDFDGNYTVAGGATSYKLPDGDGNTEVVPASIPAPTVPQKSIVPAGASGSFFGFPCPPGSGGLFCRLCPVGKYKSESNSAVCVPCTNAPSNAHYVGLGSTSSRCDWACDPGYSGYYCVSPIQQLLDACGGELGFALVLMSICPELTAFIDEPWIEFVAELNELLRVVQRDETSLVESLIPVAAYLEKQQSLSASANRLGGLRIYLGRFYVQDELDMGEEFKLGLFLTTANESLDNANSGNNRQQQQQQKQGPPSSTRYGYPKDYNINDVYGYGRGDSLDYPARLRSNGSYGNADGMLYDMGGWGTALHPNSNGLPRTESRGSNNGNATQNPVSSIREEALRIRSSSIQGDGNGQNSGRGGNPDDVLVLVGSGPGKTKRHNSSAHHTFYEGWLGPVDASLPVPGVLICAAELRERLADRAPRQMLKSFLRFHLMPRNVPRSTSLNLSWMLSISLLSLLMVDLAITCAILVNLKCVTDGEVDHDCSASIMVPVLLVPPLALIVSPIMGIVSLALSSSTFTRRFSVWNALSMVSVGIAILACIAQSSRLVAPWFAGPLPLLPVIGMGVKAGQAYLVERYIAFQETQRRRRGWRGIMKRRLSDASIPTESPYSSPATTRANDFRLNSTPMSREDQGQTFTTSYGAY</sequence>
<feature type="transmembrane region" description="Helical" evidence="4">
    <location>
        <begin position="1496"/>
        <end position="1524"/>
    </location>
</feature>
<gene>
    <name evidence="7" type="ORF">PHYBOEH_008213</name>
</gene>
<dbReference type="EMBL" id="JAGDFL010000047">
    <property type="protein sequence ID" value="KAG7399705.1"/>
    <property type="molecule type" value="Genomic_DNA"/>
</dbReference>
<organism evidence="7 8">
    <name type="scientific">Phytophthora boehmeriae</name>
    <dbReference type="NCBI Taxonomy" id="109152"/>
    <lineage>
        <taxon>Eukaryota</taxon>
        <taxon>Sar</taxon>
        <taxon>Stramenopiles</taxon>
        <taxon>Oomycota</taxon>
        <taxon>Peronosporomycetes</taxon>
        <taxon>Peronosporales</taxon>
        <taxon>Peronosporaceae</taxon>
        <taxon>Phytophthora</taxon>
    </lineage>
</organism>
<comment type="subcellular location">
    <subcellularLocation>
        <location evidence="1">Cytoplasm</location>
    </subcellularLocation>
</comment>
<reference evidence="7" key="1">
    <citation type="submission" date="2021-02" db="EMBL/GenBank/DDBJ databases">
        <authorList>
            <person name="Palmer J.M."/>
        </authorList>
    </citation>
    <scope>NUCLEOTIDE SEQUENCE</scope>
    <source>
        <strain evidence="7">SCRP23</strain>
    </source>
</reference>
<protein>
    <recommendedName>
        <fullName evidence="6">DUF8003 domain-containing protein</fullName>
    </recommendedName>
</protein>
<dbReference type="InterPro" id="IPR058316">
    <property type="entry name" value="DUF8003"/>
</dbReference>
<comment type="caution">
    <text evidence="7">The sequence shown here is derived from an EMBL/GenBank/DDBJ whole genome shotgun (WGS) entry which is preliminary data.</text>
</comment>
<evidence type="ECO:0000313" key="7">
    <source>
        <dbReference type="EMBL" id="KAG7399705.1"/>
    </source>
</evidence>
<keyword evidence="4" id="KW-0472">Membrane</keyword>
<feature type="compositionally biased region" description="Polar residues" evidence="3">
    <location>
        <begin position="1246"/>
        <end position="1255"/>
    </location>
</feature>
<evidence type="ECO:0000313" key="8">
    <source>
        <dbReference type="Proteomes" id="UP000693981"/>
    </source>
</evidence>
<dbReference type="GO" id="GO:0005879">
    <property type="term" value="C:axonemal microtubule"/>
    <property type="evidence" value="ECO:0007669"/>
    <property type="project" value="TreeGrafter"/>
</dbReference>
<keyword evidence="2" id="KW-0963">Cytoplasm</keyword>
<accession>A0A8T1X1G5</accession>
<evidence type="ECO:0000256" key="5">
    <source>
        <dbReference type="SAM" id="SignalP"/>
    </source>
</evidence>
<feature type="region of interest" description="Disordered" evidence="3">
    <location>
        <begin position="1322"/>
        <end position="1346"/>
    </location>
</feature>
<evidence type="ECO:0000259" key="6">
    <source>
        <dbReference type="Pfam" id="PF26010"/>
    </source>
</evidence>
<feature type="region of interest" description="Disordered" evidence="3">
    <location>
        <begin position="1246"/>
        <end position="1275"/>
    </location>
</feature>
<dbReference type="PANTHER" id="PTHR43109:SF2">
    <property type="entry name" value="NUCLEOSIDE DIPHOSPHATE KINASE 7"/>
    <property type="match status" value="1"/>
</dbReference>
<feature type="transmembrane region" description="Helical" evidence="4">
    <location>
        <begin position="1536"/>
        <end position="1554"/>
    </location>
</feature>